<evidence type="ECO:0000256" key="9">
    <source>
        <dbReference type="ARBA" id="ARBA00022741"/>
    </source>
</evidence>
<evidence type="ECO:0000256" key="4">
    <source>
        <dbReference type="ARBA" id="ARBA00008894"/>
    </source>
</evidence>
<dbReference type="FunFam" id="3.40.50.300:FF:001091">
    <property type="entry name" value="Probable disease resistance protein At1g61300"/>
    <property type="match status" value="1"/>
</dbReference>
<keyword evidence="6" id="KW-0433">Leucine-rich repeat</keyword>
<dbReference type="CDD" id="cd14798">
    <property type="entry name" value="RX-CC_like"/>
    <property type="match status" value="1"/>
</dbReference>
<proteinExistence type="inferred from homology"/>
<dbReference type="InterPro" id="IPR036388">
    <property type="entry name" value="WH-like_DNA-bd_sf"/>
</dbReference>
<dbReference type="GO" id="GO:0009626">
    <property type="term" value="P:plant-type hypersensitive response"/>
    <property type="evidence" value="ECO:0007669"/>
    <property type="project" value="UniProtKB-KW"/>
</dbReference>
<dbReference type="FunFam" id="1.10.10.10:FF:000322">
    <property type="entry name" value="Probable disease resistance protein At1g63360"/>
    <property type="match status" value="1"/>
</dbReference>
<dbReference type="Proteomes" id="UP001652660">
    <property type="component" value="Chromosome 7e"/>
</dbReference>
<dbReference type="OrthoDB" id="693287at2759"/>
<evidence type="ECO:0000256" key="6">
    <source>
        <dbReference type="ARBA" id="ARBA00022614"/>
    </source>
</evidence>
<dbReference type="RefSeq" id="XP_027076968.1">
    <property type="nucleotide sequence ID" value="XM_027221167.1"/>
</dbReference>
<dbReference type="GO" id="GO:0016020">
    <property type="term" value="C:membrane"/>
    <property type="evidence" value="ECO:0007669"/>
    <property type="project" value="UniProtKB-SubCell"/>
</dbReference>
<dbReference type="PANTHER" id="PTHR23155">
    <property type="entry name" value="DISEASE RESISTANCE PROTEIN RP"/>
    <property type="match status" value="1"/>
</dbReference>
<feature type="domain" description="NB-ARC" evidence="14">
    <location>
        <begin position="532"/>
        <end position="700"/>
    </location>
</feature>
<evidence type="ECO:0000256" key="10">
    <source>
        <dbReference type="ARBA" id="ARBA00022821"/>
    </source>
</evidence>
<evidence type="ECO:0000256" key="2">
    <source>
        <dbReference type="ARBA" id="ARBA00004170"/>
    </source>
</evidence>
<keyword evidence="18" id="KW-1185">Reference proteome</keyword>
<dbReference type="InterPro" id="IPR032675">
    <property type="entry name" value="LRR_dom_sf"/>
</dbReference>
<dbReference type="Pfam" id="PF23598">
    <property type="entry name" value="LRR_14"/>
    <property type="match status" value="1"/>
</dbReference>
<evidence type="ECO:0000259" key="16">
    <source>
        <dbReference type="Pfam" id="PF23559"/>
    </source>
</evidence>
<dbReference type="GO" id="GO:0051607">
    <property type="term" value="P:defense response to virus"/>
    <property type="evidence" value="ECO:0007669"/>
    <property type="project" value="UniProtKB-ARBA"/>
</dbReference>
<dbReference type="GeneID" id="113700709"/>
<comment type="similarity">
    <text evidence="4">Belongs to the disease resistance NB-LRR family.</text>
</comment>
<protein>
    <submittedName>
        <fullName evidence="19">Late blight resistance protein homolog R1B-16</fullName>
    </submittedName>
</protein>
<reference evidence="19" key="2">
    <citation type="submission" date="2025-08" db="UniProtKB">
        <authorList>
            <consortium name="RefSeq"/>
        </authorList>
    </citation>
    <scope>IDENTIFICATION</scope>
    <source>
        <tissue evidence="19">Leaves</tissue>
    </source>
</reference>
<dbReference type="Gene3D" id="1.10.8.430">
    <property type="entry name" value="Helical domain of apoptotic protease-activating factors"/>
    <property type="match status" value="1"/>
</dbReference>
<dbReference type="InterPro" id="IPR027417">
    <property type="entry name" value="P-loop_NTPase"/>
</dbReference>
<comment type="subcellular location">
    <subcellularLocation>
        <location evidence="3">Cytoplasm</location>
    </subcellularLocation>
    <subcellularLocation>
        <location evidence="2">Membrane</location>
        <topology evidence="2">Peripheral membrane protein</topology>
    </subcellularLocation>
</comment>
<dbReference type="SUPFAM" id="SSF52058">
    <property type="entry name" value="L domain-like"/>
    <property type="match status" value="1"/>
</dbReference>
<dbReference type="PANTHER" id="PTHR23155:SF1152">
    <property type="entry name" value="AAA+ ATPASE DOMAIN-CONTAINING PROTEIN"/>
    <property type="match status" value="1"/>
</dbReference>
<keyword evidence="5" id="KW-0963">Cytoplasm</keyword>
<keyword evidence="10" id="KW-0611">Plant defense</keyword>
<dbReference type="Pfam" id="PF00931">
    <property type="entry name" value="NB-ARC"/>
    <property type="match status" value="1"/>
</dbReference>
<sequence>MEISCSSSCSSSTSCFEFALEYLRCLHGTTTGCGYLIWKLKIGVRLLQSFDLYLTLWRRRNHETCLEQDEEEKDVTSSRIQDLIIRKMRDLEFASSGCSDHSRSINLTHVESELTKFLEAIKLFFKAVINDLLHCYWLRDPELVIDFIDSVAKTLAKMKRFHLGREKLMFLKSFICFAMLRGVKGQQLTDLLIHAEVMAINALHLVSIWFFHTDNVVQTEHQISRLIREKINPGDPKVLETYIHVLAAAKLSISSDTSALEKSKQTVADFMDYLVQNTAELLQPCTSTPVPIMNQMLKFVEELRFLTILLRHQEKFKELCHEMKNLVGVVACDAAVVIFSLSVNQIKEGLAKETDLALFHLLKVLKFIRAEVTDPVTLLFSPFGFPRTNELGSMDFLLENLKELENCSETDDSIAFPKDQIHTVLEDLIFLRSFLVKIADQRNRNGKLQALWSRVMEVAHRAEFVIDSIVVGDKHEYLERVARDIQLLRTEALETYDSTMHDCGAQRTTQKSFRIESKCRTPMLNEVLVGLDDEVKAIIHSLIRGSKLLDFVSIVGMAGLGKTTLANRVYNDPLILSHFYIRAWCTVSQVYSMHSLLVQLLCSISSRSPDEYLEMDESDLAPKLFKLLKRNRYLIFLDDVWEIKAWNLLERALPDDANGSRILFTSRIRLQFKPDSMAHHLRHLTDEESCKLLQKKVFGKEGFPPTLGKVGFQIAKLCRGLPLTVVLAAGILANTAEDCWEEVAKSLTSSIVLDDEYCMMTLELSYSHLSDDLKPCLLYFGAYKEDENVPVRRLLWLWISEGFVRKTEEKSLEDAANDYLRDLVDRSLVMVSEQRTMGGAKACRLHDLVHEFCVKIAKEENFLHVILTGTSNPLRICYRNARNLMIRESMLELPIARRLLSFKEDDLGFWLPELLRVLDLGELVFHGYFPMGVFLLAHLRYLALRTLGVTFIPAAIANLSRLQTFLLRGNGEDCLLPKTIWNIKTLRHLWIADSYAGFIFPVENLEVYPGLDHLDTLSLAIDPSSQSLQKILTKLPNIRRLRCKMTESREEATRIGNGFLWFDCLSQLESLTLLYFDIYGIKFPLNLKKLTFVYNKQPWSEIPTIGKLPKLEVLKLVGCSFLEWEMKEGEFPSLRVLILREWLDFRRWTASSDNFPRLEKLVVHWCTELEEVPSCLGECPTLEMIEVKRCSESLANSVKQIQQEQRDMGNEALKILIEGCVDARSSSEEEEESECGSSETEPISSEEESESSEEEEESESSSSETESISFPPKKKQKKESISSQGV</sequence>
<dbReference type="InterPro" id="IPR021929">
    <property type="entry name" value="R1A-like_N"/>
</dbReference>
<keyword evidence="9" id="KW-0547">Nucleotide-binding</keyword>
<dbReference type="SUPFAM" id="SSF52540">
    <property type="entry name" value="P-loop containing nucleoside triphosphate hydrolases"/>
    <property type="match status" value="1"/>
</dbReference>
<dbReference type="InterPro" id="IPR038005">
    <property type="entry name" value="RX-like_CC"/>
</dbReference>
<dbReference type="Gene3D" id="1.20.5.4130">
    <property type="match status" value="1"/>
</dbReference>
<evidence type="ECO:0000259" key="14">
    <source>
        <dbReference type="Pfam" id="PF00931"/>
    </source>
</evidence>
<evidence type="ECO:0000256" key="3">
    <source>
        <dbReference type="ARBA" id="ARBA00004496"/>
    </source>
</evidence>
<dbReference type="Gene3D" id="3.40.50.300">
    <property type="entry name" value="P-loop containing nucleotide triphosphate hydrolases"/>
    <property type="match status" value="1"/>
</dbReference>
<dbReference type="InterPro" id="IPR044974">
    <property type="entry name" value="Disease_R_plants"/>
</dbReference>
<feature type="compositionally biased region" description="Low complexity" evidence="13">
    <location>
        <begin position="1260"/>
        <end position="1271"/>
    </location>
</feature>
<feature type="domain" description="Late blight resistance protein R1A-like N-terminal" evidence="15">
    <location>
        <begin position="123"/>
        <end position="348"/>
    </location>
</feature>
<dbReference type="InterPro" id="IPR042197">
    <property type="entry name" value="Apaf_helical"/>
</dbReference>
<feature type="domain" description="Disease resistance R13L4/SHOC-2-like LRR" evidence="17">
    <location>
        <begin position="914"/>
        <end position="1232"/>
    </location>
</feature>
<evidence type="ECO:0000256" key="11">
    <source>
        <dbReference type="ARBA" id="ARBA00022840"/>
    </source>
</evidence>
<feature type="domain" description="Disease resistance protein winged helix" evidence="16">
    <location>
        <begin position="784"/>
        <end position="852"/>
    </location>
</feature>
<dbReference type="GO" id="GO:0005524">
    <property type="term" value="F:ATP binding"/>
    <property type="evidence" value="ECO:0007669"/>
    <property type="project" value="UniProtKB-KW"/>
</dbReference>
<dbReference type="InterPro" id="IPR055414">
    <property type="entry name" value="LRR_R13L4/SHOC2-like"/>
</dbReference>
<dbReference type="Pfam" id="PF12061">
    <property type="entry name" value="NB-LRR"/>
    <property type="match status" value="1"/>
</dbReference>
<keyword evidence="8" id="KW-0677">Repeat</keyword>
<feature type="region of interest" description="Disordered" evidence="13">
    <location>
        <begin position="1226"/>
        <end position="1286"/>
    </location>
</feature>
<keyword evidence="11" id="KW-0067">ATP-binding</keyword>
<dbReference type="InterPro" id="IPR058922">
    <property type="entry name" value="WHD_DRP"/>
</dbReference>
<evidence type="ECO:0000313" key="18">
    <source>
        <dbReference type="Proteomes" id="UP001652660"/>
    </source>
</evidence>
<organism evidence="18 19">
    <name type="scientific">Coffea arabica</name>
    <name type="common">Arabian coffee</name>
    <dbReference type="NCBI Taxonomy" id="13443"/>
    <lineage>
        <taxon>Eukaryota</taxon>
        <taxon>Viridiplantae</taxon>
        <taxon>Streptophyta</taxon>
        <taxon>Embryophyta</taxon>
        <taxon>Tracheophyta</taxon>
        <taxon>Spermatophyta</taxon>
        <taxon>Magnoliopsida</taxon>
        <taxon>eudicotyledons</taxon>
        <taxon>Gunneridae</taxon>
        <taxon>Pentapetalae</taxon>
        <taxon>asterids</taxon>
        <taxon>lamiids</taxon>
        <taxon>Gentianales</taxon>
        <taxon>Rubiaceae</taxon>
        <taxon>Ixoroideae</taxon>
        <taxon>Gardenieae complex</taxon>
        <taxon>Bertiereae - Coffeeae clade</taxon>
        <taxon>Coffeeae</taxon>
        <taxon>Coffea</taxon>
    </lineage>
</organism>
<dbReference type="GO" id="GO:0043531">
    <property type="term" value="F:ADP binding"/>
    <property type="evidence" value="ECO:0007669"/>
    <property type="project" value="InterPro"/>
</dbReference>
<dbReference type="PRINTS" id="PR00364">
    <property type="entry name" value="DISEASERSIST"/>
</dbReference>
<dbReference type="GO" id="GO:0005737">
    <property type="term" value="C:cytoplasm"/>
    <property type="evidence" value="ECO:0007669"/>
    <property type="project" value="UniProtKB-SubCell"/>
</dbReference>
<keyword evidence="12" id="KW-0175">Coiled coil</keyword>
<keyword evidence="7" id="KW-0381">Hypersensitive response</keyword>
<evidence type="ECO:0000256" key="5">
    <source>
        <dbReference type="ARBA" id="ARBA00022490"/>
    </source>
</evidence>
<name>A0A6P6TET7_COFAR</name>
<evidence type="ECO:0000256" key="1">
    <source>
        <dbReference type="ARBA" id="ARBA00002074"/>
    </source>
</evidence>
<evidence type="ECO:0000259" key="17">
    <source>
        <dbReference type="Pfam" id="PF23598"/>
    </source>
</evidence>
<reference evidence="18" key="1">
    <citation type="journal article" date="2025" name="Foods">
        <title>Unveiling the Microbial Signatures of Arabica Coffee Cherries: Insights into Ripeness Specific Diversity, Functional Traits, and Implications for Quality and Safety.</title>
        <authorList>
            <consortium name="RefSeq"/>
            <person name="Tenea G.N."/>
            <person name="Cifuentes V."/>
            <person name="Reyes P."/>
            <person name="Cevallos-Vallejos M."/>
        </authorList>
    </citation>
    <scope>NUCLEOTIDE SEQUENCE [LARGE SCALE GENOMIC DNA]</scope>
</reference>
<dbReference type="Gene3D" id="1.10.10.10">
    <property type="entry name" value="Winged helix-like DNA-binding domain superfamily/Winged helix DNA-binding domain"/>
    <property type="match status" value="1"/>
</dbReference>
<comment type="function">
    <text evidence="1">Confers resistance to late blight (Phytophthora infestans) races carrying the avirulence gene Avr1. Resistance proteins guard the plant against pathogens that contain an appropriate avirulence protein via an indirect interaction with this avirulence protein. That triggers a defense system including the hypersensitive response, which restricts the pathogen growth.</text>
</comment>
<evidence type="ECO:0000256" key="8">
    <source>
        <dbReference type="ARBA" id="ARBA00022737"/>
    </source>
</evidence>
<feature type="compositionally biased region" description="Acidic residues" evidence="13">
    <location>
        <begin position="1244"/>
        <end position="1259"/>
    </location>
</feature>
<dbReference type="Gene3D" id="3.80.10.10">
    <property type="entry name" value="Ribonuclease Inhibitor"/>
    <property type="match status" value="1"/>
</dbReference>
<dbReference type="InterPro" id="IPR002182">
    <property type="entry name" value="NB-ARC"/>
</dbReference>
<gene>
    <name evidence="19" type="primary">LOC113700709</name>
</gene>
<evidence type="ECO:0000313" key="19">
    <source>
        <dbReference type="RefSeq" id="XP_027076968.1"/>
    </source>
</evidence>
<accession>A0A6P6TET7</accession>
<evidence type="ECO:0000259" key="15">
    <source>
        <dbReference type="Pfam" id="PF12061"/>
    </source>
</evidence>
<evidence type="ECO:0000256" key="7">
    <source>
        <dbReference type="ARBA" id="ARBA00022667"/>
    </source>
</evidence>
<dbReference type="Pfam" id="PF23559">
    <property type="entry name" value="WHD_DRP"/>
    <property type="match status" value="1"/>
</dbReference>
<evidence type="ECO:0000256" key="13">
    <source>
        <dbReference type="SAM" id="MobiDB-lite"/>
    </source>
</evidence>
<evidence type="ECO:0000256" key="12">
    <source>
        <dbReference type="ARBA" id="ARBA00023054"/>
    </source>
</evidence>